<sequence>MSDYDRMTRAELLERGGEALARLTMPQLRGVVRAMEELPAQEKRRADLRRRVGTLAARADLAELEAAVASLERGGGSGASGPAGEPVLRLVGEEEPEPPPEPAA</sequence>
<name>I0IF98_PHYMF</name>
<evidence type="ECO:0000313" key="2">
    <source>
        <dbReference type="EMBL" id="BAM03936.1"/>
    </source>
</evidence>
<proteinExistence type="predicted"/>
<dbReference type="KEGG" id="phm:PSMK_17770"/>
<protein>
    <submittedName>
        <fullName evidence="2">Uncharacterized protein</fullName>
    </submittedName>
</protein>
<keyword evidence="3" id="KW-1185">Reference proteome</keyword>
<evidence type="ECO:0000256" key="1">
    <source>
        <dbReference type="SAM" id="MobiDB-lite"/>
    </source>
</evidence>
<dbReference type="EMBL" id="AP012338">
    <property type="protein sequence ID" value="BAM03936.1"/>
    <property type="molecule type" value="Genomic_DNA"/>
</dbReference>
<gene>
    <name evidence="2" type="ordered locus">PSMK_17770</name>
</gene>
<reference evidence="2 3" key="1">
    <citation type="submission" date="2012-02" db="EMBL/GenBank/DDBJ databases">
        <title>Complete genome sequence of Phycisphaera mikurensis NBRC 102666.</title>
        <authorList>
            <person name="Ankai A."/>
            <person name="Hosoyama A."/>
            <person name="Terui Y."/>
            <person name="Sekine M."/>
            <person name="Fukai R."/>
            <person name="Kato Y."/>
            <person name="Nakamura S."/>
            <person name="Yamada-Narita S."/>
            <person name="Kawakoshi A."/>
            <person name="Fukunaga Y."/>
            <person name="Yamazaki S."/>
            <person name="Fujita N."/>
        </authorList>
    </citation>
    <scope>NUCLEOTIDE SEQUENCE [LARGE SCALE GENOMIC DNA]</scope>
    <source>
        <strain evidence="3">NBRC 102666 / KCTC 22515 / FYK2301M01</strain>
    </source>
</reference>
<feature type="region of interest" description="Disordered" evidence="1">
    <location>
        <begin position="72"/>
        <end position="104"/>
    </location>
</feature>
<evidence type="ECO:0000313" key="3">
    <source>
        <dbReference type="Proteomes" id="UP000007881"/>
    </source>
</evidence>
<dbReference type="HOGENOM" id="CLU_2247531_0_0_0"/>
<dbReference type="AlphaFoldDB" id="I0IF98"/>
<dbReference type="Proteomes" id="UP000007881">
    <property type="component" value="Chromosome"/>
</dbReference>
<organism evidence="2 3">
    <name type="scientific">Phycisphaera mikurensis (strain NBRC 102666 / KCTC 22515 / FYK2301M01)</name>
    <dbReference type="NCBI Taxonomy" id="1142394"/>
    <lineage>
        <taxon>Bacteria</taxon>
        <taxon>Pseudomonadati</taxon>
        <taxon>Planctomycetota</taxon>
        <taxon>Phycisphaerae</taxon>
        <taxon>Phycisphaerales</taxon>
        <taxon>Phycisphaeraceae</taxon>
        <taxon>Phycisphaera</taxon>
    </lineage>
</organism>
<dbReference type="RefSeq" id="WP_014437154.1">
    <property type="nucleotide sequence ID" value="NC_017080.1"/>
</dbReference>
<accession>I0IF98</accession>